<dbReference type="SUPFAM" id="SSF53850">
    <property type="entry name" value="Periplasmic binding protein-like II"/>
    <property type="match status" value="1"/>
</dbReference>
<evidence type="ECO:0000313" key="7">
    <source>
        <dbReference type="EMBL" id="NMF90735.1"/>
    </source>
</evidence>
<evidence type="ECO:0000313" key="8">
    <source>
        <dbReference type="Proteomes" id="UP000652074"/>
    </source>
</evidence>
<dbReference type="InterPro" id="IPR005119">
    <property type="entry name" value="LysR_subst-bd"/>
</dbReference>
<dbReference type="Gene3D" id="1.10.10.10">
    <property type="entry name" value="Winged helix-like DNA-binding domain superfamily/Winged helix DNA-binding domain"/>
    <property type="match status" value="1"/>
</dbReference>
<dbReference type="RefSeq" id="WP_169208067.1">
    <property type="nucleotide sequence ID" value="NZ_CP059560.1"/>
</dbReference>
<dbReference type="InterPro" id="IPR036388">
    <property type="entry name" value="WH-like_DNA-bd_sf"/>
</dbReference>
<evidence type="ECO:0000256" key="2">
    <source>
        <dbReference type="ARBA" id="ARBA00023015"/>
    </source>
</evidence>
<proteinExistence type="inferred from homology"/>
<dbReference type="InterPro" id="IPR036390">
    <property type="entry name" value="WH_DNA-bd_sf"/>
</dbReference>
<protein>
    <submittedName>
        <fullName evidence="7">Transcriptional activator NhaR</fullName>
    </submittedName>
</protein>
<evidence type="ECO:0000256" key="4">
    <source>
        <dbReference type="ARBA" id="ARBA00023159"/>
    </source>
</evidence>
<dbReference type="Proteomes" id="UP000652074">
    <property type="component" value="Unassembled WGS sequence"/>
</dbReference>
<dbReference type="SUPFAM" id="SSF46785">
    <property type="entry name" value="Winged helix' DNA-binding domain"/>
    <property type="match status" value="1"/>
</dbReference>
<keyword evidence="3" id="KW-0238">DNA-binding</keyword>
<dbReference type="Pfam" id="PF00126">
    <property type="entry name" value="HTH_1"/>
    <property type="match status" value="1"/>
</dbReference>
<keyword evidence="2" id="KW-0805">Transcription regulation</keyword>
<dbReference type="Gene3D" id="3.40.190.290">
    <property type="match status" value="1"/>
</dbReference>
<feature type="domain" description="HTH lysR-type" evidence="6">
    <location>
        <begin position="4"/>
        <end position="61"/>
    </location>
</feature>
<reference evidence="7 8" key="1">
    <citation type="submission" date="2019-12" db="EMBL/GenBank/DDBJ databases">
        <title>Comparative genomics gives insights into the taxonomy of the Azoarcus-Aromatoleum group and reveals separate origins of nif in the plant-associated Azoarcus and non-plant-associated Aromatoleum sub-groups.</title>
        <authorList>
            <person name="Lafos M."/>
            <person name="Maluk M."/>
            <person name="Batista M."/>
            <person name="Junghare M."/>
            <person name="Carmona M."/>
            <person name="Faoro H."/>
            <person name="Cruz L.M."/>
            <person name="Battistoni F."/>
            <person name="De Souza E."/>
            <person name="Pedrosa F."/>
            <person name="Chen W.-M."/>
            <person name="Poole P.S."/>
            <person name="Dixon R.A."/>
            <person name="James E.K."/>
        </authorList>
    </citation>
    <scope>NUCLEOTIDE SEQUENCE [LARGE SCALE GENOMIC DNA]</scope>
    <source>
        <strain evidence="7 8">ToN1</strain>
    </source>
</reference>
<sequence>MQPLNYRHLYYFWVVAKEGGIARAAERLEMAVQTVSTQVRELERSLGYALFKSVGRGIELTEAGATAAHYAEQIFQLGEALPAAVQEAANSQGVRLAVGIADALPKPAVRHLLQPAVQTPNLRLQCQEGDFDDLLADLALHRLDVVLADRPAPANPNLRVFSHRLGKSSVAWYVRADIAAKIERDFPACLAELPLLLPTPDSAVRSRLDDWLARHGIRPRIVGEFEDSALLATFGESGLGAFPAPELSSDEFTRSRGLALLGRCPDVVEHFYAISAQRKVDHPVIRSLLAGAEHATA</sequence>
<evidence type="ECO:0000256" key="1">
    <source>
        <dbReference type="ARBA" id="ARBA00009437"/>
    </source>
</evidence>
<dbReference type="PROSITE" id="PS50931">
    <property type="entry name" value="HTH_LYSR"/>
    <property type="match status" value="1"/>
</dbReference>
<keyword evidence="8" id="KW-1185">Reference proteome</keyword>
<comment type="similarity">
    <text evidence="1">Belongs to the LysR transcriptional regulatory family.</text>
</comment>
<dbReference type="Pfam" id="PF03466">
    <property type="entry name" value="LysR_substrate"/>
    <property type="match status" value="1"/>
</dbReference>
<dbReference type="EMBL" id="WTVR01000050">
    <property type="protein sequence ID" value="NMF90735.1"/>
    <property type="molecule type" value="Genomic_DNA"/>
</dbReference>
<evidence type="ECO:0000256" key="3">
    <source>
        <dbReference type="ARBA" id="ARBA00023125"/>
    </source>
</evidence>
<keyword evidence="4" id="KW-0010">Activator</keyword>
<dbReference type="PANTHER" id="PTHR30293">
    <property type="entry name" value="TRANSCRIPTIONAL REGULATORY PROTEIN NAC-RELATED"/>
    <property type="match status" value="1"/>
</dbReference>
<gene>
    <name evidence="7" type="primary">nhaR</name>
    <name evidence="7" type="ORF">GPA26_19890</name>
</gene>
<dbReference type="NCBIfam" id="NF008284">
    <property type="entry name" value="PRK11062.1"/>
    <property type="match status" value="1"/>
</dbReference>
<organism evidence="7 8">
    <name type="scientific">Aromatoleum petrolei</name>
    <dbReference type="NCBI Taxonomy" id="76116"/>
    <lineage>
        <taxon>Bacteria</taxon>
        <taxon>Pseudomonadati</taxon>
        <taxon>Pseudomonadota</taxon>
        <taxon>Betaproteobacteria</taxon>
        <taxon>Rhodocyclales</taxon>
        <taxon>Rhodocyclaceae</taxon>
        <taxon>Aromatoleum</taxon>
    </lineage>
</organism>
<evidence type="ECO:0000256" key="5">
    <source>
        <dbReference type="ARBA" id="ARBA00023163"/>
    </source>
</evidence>
<accession>A0ABX1MWK2</accession>
<dbReference type="InterPro" id="IPR000847">
    <property type="entry name" value="LysR_HTH_N"/>
</dbReference>
<name>A0ABX1MWK2_9RHOO</name>
<comment type="caution">
    <text evidence="7">The sequence shown here is derived from an EMBL/GenBank/DDBJ whole genome shotgun (WGS) entry which is preliminary data.</text>
</comment>
<keyword evidence="5" id="KW-0804">Transcription</keyword>
<dbReference type="PANTHER" id="PTHR30293:SF2">
    <property type="entry name" value="TRANSCRIPTIONAL ACTIVATOR PROTEIN NHAR"/>
    <property type="match status" value="1"/>
</dbReference>
<evidence type="ECO:0000259" key="6">
    <source>
        <dbReference type="PROSITE" id="PS50931"/>
    </source>
</evidence>